<dbReference type="CDD" id="cd00293">
    <property type="entry name" value="USP-like"/>
    <property type="match status" value="1"/>
</dbReference>
<name>A0ABT8RKU1_9FLAO</name>
<dbReference type="SUPFAM" id="SSF52402">
    <property type="entry name" value="Adenine nucleotide alpha hydrolases-like"/>
    <property type="match status" value="2"/>
</dbReference>
<dbReference type="PANTHER" id="PTHR46268:SF6">
    <property type="entry name" value="UNIVERSAL STRESS PROTEIN UP12"/>
    <property type="match status" value="1"/>
</dbReference>
<comment type="similarity">
    <text evidence="1">Belongs to the universal stress protein A family.</text>
</comment>
<evidence type="ECO:0000259" key="2">
    <source>
        <dbReference type="Pfam" id="PF00582"/>
    </source>
</evidence>
<dbReference type="PRINTS" id="PR01438">
    <property type="entry name" value="UNVRSLSTRESS"/>
</dbReference>
<dbReference type="Pfam" id="PF00582">
    <property type="entry name" value="Usp"/>
    <property type="match status" value="1"/>
</dbReference>
<dbReference type="Gene3D" id="3.40.50.620">
    <property type="entry name" value="HUPs"/>
    <property type="match status" value="2"/>
</dbReference>
<organism evidence="3 4">
    <name type="scientific">Maribacter confluentis</name>
    <dbReference type="NCBI Taxonomy" id="1656093"/>
    <lineage>
        <taxon>Bacteria</taxon>
        <taxon>Pseudomonadati</taxon>
        <taxon>Bacteroidota</taxon>
        <taxon>Flavobacteriia</taxon>
        <taxon>Flavobacteriales</taxon>
        <taxon>Flavobacteriaceae</taxon>
        <taxon>Maribacter</taxon>
    </lineage>
</organism>
<dbReference type="InterPro" id="IPR006015">
    <property type="entry name" value="Universal_stress_UspA"/>
</dbReference>
<dbReference type="PANTHER" id="PTHR46268">
    <property type="entry name" value="STRESS RESPONSE PROTEIN NHAX"/>
    <property type="match status" value="1"/>
</dbReference>
<keyword evidence="4" id="KW-1185">Reference proteome</keyword>
<evidence type="ECO:0000256" key="1">
    <source>
        <dbReference type="ARBA" id="ARBA00008791"/>
    </source>
</evidence>
<evidence type="ECO:0000313" key="3">
    <source>
        <dbReference type="EMBL" id="MDO1511539.1"/>
    </source>
</evidence>
<dbReference type="InterPro" id="IPR014729">
    <property type="entry name" value="Rossmann-like_a/b/a_fold"/>
</dbReference>
<reference evidence="3" key="2">
    <citation type="submission" date="2023-06" db="EMBL/GenBank/DDBJ databases">
        <authorList>
            <person name="Lucena T."/>
            <person name="Sun Q."/>
        </authorList>
    </citation>
    <scope>NUCLEOTIDE SEQUENCE</scope>
    <source>
        <strain evidence="3">CECT 8869</strain>
    </source>
</reference>
<accession>A0ABT8RKU1</accession>
<protein>
    <submittedName>
        <fullName evidence="3">Universal stress protein</fullName>
    </submittedName>
</protein>
<proteinExistence type="inferred from homology"/>
<dbReference type="RefSeq" id="WP_304434800.1">
    <property type="nucleotide sequence ID" value="NZ_JAUKUC010000001.1"/>
</dbReference>
<dbReference type="EMBL" id="JAUKUC010000001">
    <property type="protein sequence ID" value="MDO1511539.1"/>
    <property type="molecule type" value="Genomic_DNA"/>
</dbReference>
<dbReference type="Proteomes" id="UP001168579">
    <property type="component" value="Unassembled WGS sequence"/>
</dbReference>
<gene>
    <name evidence="3" type="ORF">Q2T41_02515</name>
</gene>
<reference evidence="3" key="1">
    <citation type="journal article" date="2014" name="Int. J. Syst. Evol. Microbiol.">
        <title>Complete genome of a new Firmicutes species belonging to the dominant human colonic microbiota ('Ruminococcus bicirculans') reveals two chromosomes and a selective capacity to utilize plant glucans.</title>
        <authorList>
            <consortium name="NISC Comparative Sequencing Program"/>
            <person name="Wegmann U."/>
            <person name="Louis P."/>
            <person name="Goesmann A."/>
            <person name="Henrissat B."/>
            <person name="Duncan S.H."/>
            <person name="Flint H.J."/>
        </authorList>
    </citation>
    <scope>NUCLEOTIDE SEQUENCE</scope>
    <source>
        <strain evidence="3">CECT 8869</strain>
    </source>
</reference>
<dbReference type="InterPro" id="IPR006016">
    <property type="entry name" value="UspA"/>
</dbReference>
<evidence type="ECO:0000313" key="4">
    <source>
        <dbReference type="Proteomes" id="UP001168579"/>
    </source>
</evidence>
<comment type="caution">
    <text evidence="3">The sequence shown here is derived from an EMBL/GenBank/DDBJ whole genome shotgun (WGS) entry which is preliminary data.</text>
</comment>
<sequence length="280" mass="31556">MKKILVTTDFSENSWNSIFTALKAYAQTQCHFYILHAYEPSALNVMGSKTQQRLGVIYDSLKKYSEKELEEMFSYFKINHKNPLHEISTISKAGALTDAVANIVAKNDIDLLIMGTQGATGAKEVFLGSNTVKVLKSITHTPILTVPAGFNFQRLKTVLFATDFAEPFKKNELEPLVELAKIWHASIEIVHVAVEFILSDTQQMNKEKLMERMKGLDLSFKNIPFEVNVSTSINKYIADDTASILGIIRHQHTFWEKVIGEAVVHKLAFHANIPVLFLPQ</sequence>
<feature type="domain" description="UspA" evidence="2">
    <location>
        <begin position="1"/>
        <end position="145"/>
    </location>
</feature>